<evidence type="ECO:0000313" key="2">
    <source>
        <dbReference type="EMBL" id="XBM00936.1"/>
    </source>
</evidence>
<reference evidence="2" key="1">
    <citation type="submission" date="2024-05" db="EMBL/GenBank/DDBJ databases">
        <authorList>
            <person name="Yang L."/>
            <person name="Pan L."/>
        </authorList>
    </citation>
    <scope>NUCLEOTIDE SEQUENCE</scope>
    <source>
        <strain evidence="2">FCG-7</strain>
    </source>
</reference>
<protein>
    <recommendedName>
        <fullName evidence="3">DUF2345 domain-containing protein</fullName>
    </recommendedName>
</protein>
<proteinExistence type="predicted"/>
<feature type="region of interest" description="Disordered" evidence="1">
    <location>
        <begin position="1"/>
        <end position="22"/>
    </location>
</feature>
<organism evidence="2">
    <name type="scientific">Chitinibacter mangrovi</name>
    <dbReference type="NCBI Taxonomy" id="3153927"/>
    <lineage>
        <taxon>Bacteria</taxon>
        <taxon>Pseudomonadati</taxon>
        <taxon>Pseudomonadota</taxon>
        <taxon>Betaproteobacteria</taxon>
        <taxon>Neisseriales</taxon>
        <taxon>Chitinibacteraceae</taxon>
        <taxon>Chitinibacter</taxon>
    </lineage>
</organism>
<dbReference type="KEGG" id="cmav:ABHF33_01230"/>
<dbReference type="AlphaFoldDB" id="A0AAU7F9T8"/>
<evidence type="ECO:0000256" key="1">
    <source>
        <dbReference type="SAM" id="MobiDB-lite"/>
    </source>
</evidence>
<gene>
    <name evidence="2" type="ORF">ABHF33_01230</name>
</gene>
<name>A0AAU7F9T8_9NEIS</name>
<accession>A0AAU7F9T8</accession>
<evidence type="ECO:0008006" key="3">
    <source>
        <dbReference type="Google" id="ProtNLM"/>
    </source>
</evidence>
<dbReference type="EMBL" id="CP157355">
    <property type="protein sequence ID" value="XBM00936.1"/>
    <property type="molecule type" value="Genomic_DNA"/>
</dbReference>
<dbReference type="RefSeq" id="WP_348945262.1">
    <property type="nucleotide sequence ID" value="NZ_CP157355.1"/>
</dbReference>
<sequence>MQQYALPTALPDVEPTDSTEPSPLHALLQQPASTTRLLPAGAQGVALGIFAGYTPEGLPLIGLPDLTPSPITAMTLSDLRDLPLGSTLAIAFAGPPPQHALILGPILNPARPEEEPAGLAPAAPIATDAEADAETDAEADAEDNPDIIADGRHIELEAFDTLELRCGKASLLMSADGRITLRGTYITSQASATQRILGGSVSIN</sequence>